<gene>
    <name evidence="2" type="ORF">JOC86_000843</name>
</gene>
<evidence type="ECO:0000313" key="2">
    <source>
        <dbReference type="EMBL" id="MBM7584306.1"/>
    </source>
</evidence>
<protein>
    <submittedName>
        <fullName evidence="2">Septation ring formation regulator EzrA</fullName>
    </submittedName>
</protein>
<dbReference type="RefSeq" id="WP_205168477.1">
    <property type="nucleotide sequence ID" value="NZ_JAFBDZ010000001.1"/>
</dbReference>
<reference evidence="2 3" key="1">
    <citation type="submission" date="2021-01" db="EMBL/GenBank/DDBJ databases">
        <title>Genomic Encyclopedia of Type Strains, Phase IV (KMG-IV): sequencing the most valuable type-strain genomes for metagenomic binning, comparative biology and taxonomic classification.</title>
        <authorList>
            <person name="Goeker M."/>
        </authorList>
    </citation>
    <scope>NUCLEOTIDE SEQUENCE [LARGE SCALE GENOMIC DNA]</scope>
    <source>
        <strain evidence="2 3">DSM 24834</strain>
    </source>
</reference>
<comment type="caution">
    <text evidence="2">The sequence shown here is derived from an EMBL/GenBank/DDBJ whole genome shotgun (WGS) entry which is preliminary data.</text>
</comment>
<sequence>MMQKDQLLNLLSEIEKELEQLETKITEKANEEASDGLQSQNKSIQLAEQKLIQLEKQMEQAPFVKEHTLLKPHPPFSHLELRYKTS</sequence>
<organism evidence="2 3">
    <name type="scientific">Rossellomorea pakistanensis</name>
    <dbReference type="NCBI Taxonomy" id="992288"/>
    <lineage>
        <taxon>Bacteria</taxon>
        <taxon>Bacillati</taxon>
        <taxon>Bacillota</taxon>
        <taxon>Bacilli</taxon>
        <taxon>Bacillales</taxon>
        <taxon>Bacillaceae</taxon>
        <taxon>Rossellomorea</taxon>
    </lineage>
</organism>
<proteinExistence type="predicted"/>
<evidence type="ECO:0000256" key="1">
    <source>
        <dbReference type="SAM" id="Coils"/>
    </source>
</evidence>
<name>A0ABS2N9Q5_9BACI</name>
<feature type="coiled-coil region" evidence="1">
    <location>
        <begin position="4"/>
        <end position="57"/>
    </location>
</feature>
<evidence type="ECO:0000313" key="3">
    <source>
        <dbReference type="Proteomes" id="UP001646157"/>
    </source>
</evidence>
<keyword evidence="3" id="KW-1185">Reference proteome</keyword>
<dbReference type="Proteomes" id="UP001646157">
    <property type="component" value="Unassembled WGS sequence"/>
</dbReference>
<keyword evidence="1" id="KW-0175">Coiled coil</keyword>
<accession>A0ABS2N9Q5</accession>
<dbReference type="EMBL" id="JAFBDZ010000001">
    <property type="protein sequence ID" value="MBM7584306.1"/>
    <property type="molecule type" value="Genomic_DNA"/>
</dbReference>